<dbReference type="Proteomes" id="UP000596977">
    <property type="component" value="Unassembled WGS sequence"/>
</dbReference>
<name>A0A916R6Q8_9HYPH</name>
<dbReference type="InterPro" id="IPR049809">
    <property type="entry name" value="YehF/YfeS-like_WGR"/>
</dbReference>
<accession>A0A916R6Q8</accession>
<dbReference type="EMBL" id="BMKB01000001">
    <property type="protein sequence ID" value="GGA40224.1"/>
    <property type="molecule type" value="Genomic_DNA"/>
</dbReference>
<dbReference type="SUPFAM" id="SSF142921">
    <property type="entry name" value="WGR domain-like"/>
    <property type="match status" value="1"/>
</dbReference>
<keyword evidence="3" id="KW-1185">Reference proteome</keyword>
<dbReference type="Pfam" id="PF05406">
    <property type="entry name" value="WGR"/>
    <property type="match status" value="1"/>
</dbReference>
<dbReference type="AlphaFoldDB" id="A0A916R6Q8"/>
<evidence type="ECO:0000313" key="3">
    <source>
        <dbReference type="Proteomes" id="UP000596977"/>
    </source>
</evidence>
<organism evidence="2 3">
    <name type="scientific">Pelagibacterium lentulum</name>
    <dbReference type="NCBI Taxonomy" id="2029865"/>
    <lineage>
        <taxon>Bacteria</taxon>
        <taxon>Pseudomonadati</taxon>
        <taxon>Pseudomonadota</taxon>
        <taxon>Alphaproteobacteria</taxon>
        <taxon>Hyphomicrobiales</taxon>
        <taxon>Devosiaceae</taxon>
        <taxon>Pelagibacterium</taxon>
    </lineage>
</organism>
<dbReference type="RefSeq" id="WP_127073262.1">
    <property type="nucleotide sequence ID" value="NZ_BMKB01000001.1"/>
</dbReference>
<dbReference type="InterPro" id="IPR036930">
    <property type="entry name" value="WGR_dom_sf"/>
</dbReference>
<evidence type="ECO:0000313" key="2">
    <source>
        <dbReference type="EMBL" id="GGA40224.1"/>
    </source>
</evidence>
<dbReference type="CDD" id="cd07996">
    <property type="entry name" value="WGR_MMR_like"/>
    <property type="match status" value="1"/>
</dbReference>
<dbReference type="Gene3D" id="2.20.140.10">
    <property type="entry name" value="WGR domain"/>
    <property type="match status" value="1"/>
</dbReference>
<comment type="caution">
    <text evidence="2">The sequence shown here is derived from an EMBL/GenBank/DDBJ whole genome shotgun (WGS) entry which is preliminary data.</text>
</comment>
<dbReference type="OrthoDB" id="5801306at2"/>
<dbReference type="SMART" id="SM00773">
    <property type="entry name" value="WGR"/>
    <property type="match status" value="1"/>
</dbReference>
<evidence type="ECO:0000259" key="1">
    <source>
        <dbReference type="PROSITE" id="PS51977"/>
    </source>
</evidence>
<dbReference type="InterPro" id="IPR008893">
    <property type="entry name" value="WGR_domain"/>
</dbReference>
<protein>
    <submittedName>
        <fullName evidence="2">WGR domain-containing protein</fullName>
    </submittedName>
</protein>
<sequence>MAGESNADHGIDLVRIDPERNMRRFYSMRYEKDLFGQWLLIRRWGRIGRSCQTRKDLAESLERARQAAQKLAESKMRRGYRQT</sequence>
<gene>
    <name evidence="2" type="ORF">GCM10011499_07180</name>
</gene>
<proteinExistence type="predicted"/>
<dbReference type="PROSITE" id="PS51977">
    <property type="entry name" value="WGR"/>
    <property type="match status" value="1"/>
</dbReference>
<feature type="domain" description="WGR" evidence="1">
    <location>
        <begin position="6"/>
        <end position="83"/>
    </location>
</feature>
<reference evidence="2 3" key="1">
    <citation type="journal article" date="2014" name="Int. J. Syst. Evol. Microbiol.">
        <title>Complete genome sequence of Corynebacterium casei LMG S-19264T (=DSM 44701T), isolated from a smear-ripened cheese.</title>
        <authorList>
            <consortium name="US DOE Joint Genome Institute (JGI-PGF)"/>
            <person name="Walter F."/>
            <person name="Albersmeier A."/>
            <person name="Kalinowski J."/>
            <person name="Ruckert C."/>
        </authorList>
    </citation>
    <scope>NUCLEOTIDE SEQUENCE [LARGE SCALE GENOMIC DNA]</scope>
    <source>
        <strain evidence="2 3">CGMCC 1.15896</strain>
    </source>
</reference>